<keyword evidence="3" id="KW-1185">Reference proteome</keyword>
<feature type="transmembrane region" description="Helical" evidence="1">
    <location>
        <begin position="133"/>
        <end position="151"/>
    </location>
</feature>
<name>A0A9P4N0T8_9PLEO</name>
<accession>A0A9P4N0T8</accession>
<dbReference type="AlphaFoldDB" id="A0A9P4N0T8"/>
<gene>
    <name evidence="2" type="ORF">CC78DRAFT_567672</name>
</gene>
<dbReference type="OrthoDB" id="77405at2759"/>
<dbReference type="EMBL" id="ML986608">
    <property type="protein sequence ID" value="KAF2265305.1"/>
    <property type="molecule type" value="Genomic_DNA"/>
</dbReference>
<protein>
    <submittedName>
        <fullName evidence="2">Uncharacterized protein</fullName>
    </submittedName>
</protein>
<keyword evidence="1" id="KW-1133">Transmembrane helix</keyword>
<dbReference type="Proteomes" id="UP000800093">
    <property type="component" value="Unassembled WGS sequence"/>
</dbReference>
<comment type="caution">
    <text evidence="2">The sequence shown here is derived from an EMBL/GenBank/DDBJ whole genome shotgun (WGS) entry which is preliminary data.</text>
</comment>
<feature type="transmembrane region" description="Helical" evidence="1">
    <location>
        <begin position="99"/>
        <end position="121"/>
    </location>
</feature>
<feature type="transmembrane region" description="Helical" evidence="1">
    <location>
        <begin position="200"/>
        <end position="217"/>
    </location>
</feature>
<evidence type="ECO:0000313" key="3">
    <source>
        <dbReference type="Proteomes" id="UP000800093"/>
    </source>
</evidence>
<sequence>MSDNLEVVEFPVEPVGQINPIINQASPDDCNIDSFRPFDDHPGKSSNTITLRATFVGLYYGAIINASNVYPGLKTGWTFGANPLSASKSPSSYTRLSQAVFPSLVAVSIRSSVFISAFLTMSQLNLMDILKNGYWKIATPTIMADYFGFFTPPMRTFFIAYIARKLRLIFPTASTTAVIIRSRHKTITGKVMARTKMKGLSIAFVAPLILRVVLQHAPGSF</sequence>
<evidence type="ECO:0000313" key="2">
    <source>
        <dbReference type="EMBL" id="KAF2265305.1"/>
    </source>
</evidence>
<keyword evidence="1" id="KW-0472">Membrane</keyword>
<keyword evidence="1" id="KW-0812">Transmembrane</keyword>
<reference evidence="3" key="1">
    <citation type="journal article" date="2020" name="Stud. Mycol.">
        <title>101 Dothideomycetes genomes: A test case for predicting lifestyles and emergence of pathogens.</title>
        <authorList>
            <person name="Haridas S."/>
            <person name="Albert R."/>
            <person name="Binder M."/>
            <person name="Bloem J."/>
            <person name="LaButti K."/>
            <person name="Salamov A."/>
            <person name="Andreopoulos B."/>
            <person name="Baker S."/>
            <person name="Barry K."/>
            <person name="Bills G."/>
            <person name="Bluhm B."/>
            <person name="Cannon C."/>
            <person name="Castanera R."/>
            <person name="Culley D."/>
            <person name="Daum C."/>
            <person name="Ezra D."/>
            <person name="Gonzalez J."/>
            <person name="Henrissat B."/>
            <person name="Kuo A."/>
            <person name="Liang C."/>
            <person name="Lipzen A."/>
            <person name="Lutzoni F."/>
            <person name="Magnuson J."/>
            <person name="Mondo S."/>
            <person name="Nolan M."/>
            <person name="Ohm R."/>
            <person name="Pangilinan J."/>
            <person name="Park H.-J."/>
            <person name="Ramirez L."/>
            <person name="Alfaro M."/>
            <person name="Sun H."/>
            <person name="Tritt A."/>
            <person name="Yoshinaga Y."/>
            <person name="Zwiers L.-H."/>
            <person name="Turgeon B."/>
            <person name="Goodwin S."/>
            <person name="Spatafora J."/>
            <person name="Crous P."/>
            <person name="Grigoriev I."/>
        </authorList>
    </citation>
    <scope>NUCLEOTIDE SEQUENCE [LARGE SCALE GENOMIC DNA]</scope>
    <source>
        <strain evidence="3">CBS 304.66</strain>
    </source>
</reference>
<evidence type="ECO:0000256" key="1">
    <source>
        <dbReference type="SAM" id="Phobius"/>
    </source>
</evidence>
<proteinExistence type="predicted"/>
<organism evidence="2 3">
    <name type="scientific">Lojkania enalia</name>
    <dbReference type="NCBI Taxonomy" id="147567"/>
    <lineage>
        <taxon>Eukaryota</taxon>
        <taxon>Fungi</taxon>
        <taxon>Dikarya</taxon>
        <taxon>Ascomycota</taxon>
        <taxon>Pezizomycotina</taxon>
        <taxon>Dothideomycetes</taxon>
        <taxon>Pleosporomycetidae</taxon>
        <taxon>Pleosporales</taxon>
        <taxon>Pleosporales incertae sedis</taxon>
        <taxon>Lojkania</taxon>
    </lineage>
</organism>